<reference evidence="1" key="1">
    <citation type="journal article" date="2021" name="Proc. Natl. Acad. Sci. U.S.A.">
        <title>A Catalog of Tens of Thousands of Viruses from Human Metagenomes Reveals Hidden Associations with Chronic Diseases.</title>
        <authorList>
            <person name="Tisza M.J."/>
            <person name="Buck C.B."/>
        </authorList>
    </citation>
    <scope>NUCLEOTIDE SEQUENCE</scope>
    <source>
        <strain evidence="1">Ctlpi2</strain>
    </source>
</reference>
<organism evidence="1">
    <name type="scientific">Podoviridae sp. ctlpi2</name>
    <dbReference type="NCBI Taxonomy" id="2826574"/>
    <lineage>
        <taxon>Viruses</taxon>
        <taxon>Duplodnaviria</taxon>
        <taxon>Heunggongvirae</taxon>
        <taxon>Uroviricota</taxon>
        <taxon>Caudoviricetes</taxon>
    </lineage>
</organism>
<sequence>MSSIKSRTYGFKCCAVVRLGNIAEKWKQKKCSKYKGLQPKTGNNNNNNKIKLYIYIYSRFLSLQSKWSSAKSRC</sequence>
<protein>
    <submittedName>
        <fullName evidence="1">Uncharacterized protein</fullName>
    </submittedName>
</protein>
<evidence type="ECO:0000313" key="1">
    <source>
        <dbReference type="EMBL" id="DAD83154.1"/>
    </source>
</evidence>
<proteinExistence type="predicted"/>
<accession>A0A8S5MLU3</accession>
<dbReference type="EMBL" id="BK014928">
    <property type="protein sequence ID" value="DAD83154.1"/>
    <property type="molecule type" value="Genomic_DNA"/>
</dbReference>
<name>A0A8S5MLU3_9CAUD</name>